<protein>
    <submittedName>
        <fullName evidence="2">Uncharacterized protein</fullName>
    </submittedName>
</protein>
<sequence length="53" mass="6264">MSIDNEQDQLDNTEPKEETDEKLLEILLQNPEYLADEYDHLTEEERDALANKN</sequence>
<gene>
    <name evidence="2" type="ORF">JHL22_10365</name>
</gene>
<evidence type="ECO:0000313" key="2">
    <source>
        <dbReference type="EMBL" id="MBK1781623.1"/>
    </source>
</evidence>
<dbReference type="RefSeq" id="WP_200236907.1">
    <property type="nucleotide sequence ID" value="NZ_JAENGP010000011.1"/>
</dbReference>
<feature type="compositionally biased region" description="Acidic residues" evidence="1">
    <location>
        <begin position="1"/>
        <end position="11"/>
    </location>
</feature>
<comment type="caution">
    <text evidence="2">The sequence shown here is derived from an EMBL/GenBank/DDBJ whole genome shotgun (WGS) entry which is preliminary data.</text>
</comment>
<evidence type="ECO:0000313" key="3">
    <source>
        <dbReference type="Proteomes" id="UP000635316"/>
    </source>
</evidence>
<evidence type="ECO:0000256" key="1">
    <source>
        <dbReference type="SAM" id="MobiDB-lite"/>
    </source>
</evidence>
<feature type="region of interest" description="Disordered" evidence="1">
    <location>
        <begin position="1"/>
        <end position="21"/>
    </location>
</feature>
<accession>A0ABS1EEJ9</accession>
<organism evidence="2 3">
    <name type="scientific">Advenella mandrilli</name>
    <dbReference type="NCBI Taxonomy" id="2800330"/>
    <lineage>
        <taxon>Bacteria</taxon>
        <taxon>Pseudomonadati</taxon>
        <taxon>Pseudomonadota</taxon>
        <taxon>Betaproteobacteria</taxon>
        <taxon>Burkholderiales</taxon>
        <taxon>Alcaligenaceae</taxon>
    </lineage>
</organism>
<proteinExistence type="predicted"/>
<dbReference type="EMBL" id="JAENGP010000011">
    <property type="protein sequence ID" value="MBK1781623.1"/>
    <property type="molecule type" value="Genomic_DNA"/>
</dbReference>
<name>A0ABS1EEJ9_9BURK</name>
<keyword evidence="3" id="KW-1185">Reference proteome</keyword>
<dbReference type="Proteomes" id="UP000635316">
    <property type="component" value="Unassembled WGS sequence"/>
</dbReference>
<reference evidence="2 3" key="1">
    <citation type="submission" date="2020-12" db="EMBL/GenBank/DDBJ databases">
        <authorList>
            <person name="Lu T."/>
            <person name="Wang Q."/>
            <person name="Han X."/>
        </authorList>
    </citation>
    <scope>NUCLEOTIDE SEQUENCE [LARGE SCALE GENOMIC DNA]</scope>
    <source>
        <strain evidence="2 3">WQ 585</strain>
    </source>
</reference>